<accession>A0A7R9APQ0</accession>
<evidence type="ECO:0000313" key="3">
    <source>
        <dbReference type="EMBL" id="CAD7258051.1"/>
    </source>
</evidence>
<gene>
    <name evidence="3" type="ORF">TSIB3V08_LOCUS2294</name>
</gene>
<evidence type="ECO:0000259" key="2">
    <source>
        <dbReference type="Pfam" id="PF04083"/>
    </source>
</evidence>
<dbReference type="SUPFAM" id="SSF53474">
    <property type="entry name" value="alpha/beta-Hydrolases"/>
    <property type="match status" value="1"/>
</dbReference>
<dbReference type="GO" id="GO:0006629">
    <property type="term" value="P:lipid metabolic process"/>
    <property type="evidence" value="ECO:0007669"/>
    <property type="project" value="InterPro"/>
</dbReference>
<dbReference type="InterPro" id="IPR029058">
    <property type="entry name" value="AB_hydrolase_fold"/>
</dbReference>
<dbReference type="AlphaFoldDB" id="A0A7R9APQ0"/>
<sequence>MQQQRLQGQTHRETPHRLSALAATSHTVKLNMKLERQPTSPPRRLHSATNSSVWTRTRDQKKTGIRPSQITSDVMMPLTHYLVRQERIINCKYETHSPLALRPVELNTTSALANYSTEVQLVRKEGYPVEEHQVTTQDGYQLTLHRIPSRNKNAPVVHLQHGFLGASDFWVITPRDKSLGTNNHPMVVSKGFTIRDVLSQRNVSILD</sequence>
<evidence type="ECO:0000256" key="1">
    <source>
        <dbReference type="SAM" id="MobiDB-lite"/>
    </source>
</evidence>
<feature type="region of interest" description="Disordered" evidence="1">
    <location>
        <begin position="1"/>
        <end position="64"/>
    </location>
</feature>
<reference evidence="3" key="1">
    <citation type="submission" date="2020-11" db="EMBL/GenBank/DDBJ databases">
        <authorList>
            <person name="Tran Van P."/>
        </authorList>
    </citation>
    <scope>NUCLEOTIDE SEQUENCE</scope>
</reference>
<dbReference type="InterPro" id="IPR006693">
    <property type="entry name" value="AB_hydrolase_lipase"/>
</dbReference>
<organism evidence="3">
    <name type="scientific">Timema shepardi</name>
    <name type="common">Walking stick</name>
    <dbReference type="NCBI Taxonomy" id="629360"/>
    <lineage>
        <taxon>Eukaryota</taxon>
        <taxon>Metazoa</taxon>
        <taxon>Ecdysozoa</taxon>
        <taxon>Arthropoda</taxon>
        <taxon>Hexapoda</taxon>
        <taxon>Insecta</taxon>
        <taxon>Pterygota</taxon>
        <taxon>Neoptera</taxon>
        <taxon>Polyneoptera</taxon>
        <taxon>Phasmatodea</taxon>
        <taxon>Timematodea</taxon>
        <taxon>Timematoidea</taxon>
        <taxon>Timematidae</taxon>
        <taxon>Timema</taxon>
    </lineage>
</organism>
<feature type="domain" description="Partial AB-hydrolase lipase" evidence="2">
    <location>
        <begin position="120"/>
        <end position="172"/>
    </location>
</feature>
<proteinExistence type="predicted"/>
<dbReference type="Gene3D" id="3.40.50.1820">
    <property type="entry name" value="alpha/beta hydrolase"/>
    <property type="match status" value="1"/>
</dbReference>
<name>A0A7R9APQ0_TIMSH</name>
<dbReference type="Pfam" id="PF04083">
    <property type="entry name" value="Abhydro_lipase"/>
    <property type="match status" value="1"/>
</dbReference>
<dbReference type="PANTHER" id="PTHR11005">
    <property type="entry name" value="LYSOSOMAL ACID LIPASE-RELATED"/>
    <property type="match status" value="1"/>
</dbReference>
<protein>
    <recommendedName>
        <fullName evidence="2">Partial AB-hydrolase lipase domain-containing protein</fullName>
    </recommendedName>
</protein>
<dbReference type="EMBL" id="OC000681">
    <property type="protein sequence ID" value="CAD7258051.1"/>
    <property type="molecule type" value="Genomic_DNA"/>
</dbReference>